<protein>
    <submittedName>
        <fullName evidence="4">Response regulator</fullName>
    </submittedName>
</protein>
<keyword evidence="1 2" id="KW-0597">Phosphoprotein</keyword>
<evidence type="ECO:0000259" key="3">
    <source>
        <dbReference type="PROSITE" id="PS50110"/>
    </source>
</evidence>
<evidence type="ECO:0000256" key="2">
    <source>
        <dbReference type="PROSITE-ProRule" id="PRU00169"/>
    </source>
</evidence>
<dbReference type="PROSITE" id="PS50110">
    <property type="entry name" value="RESPONSE_REGULATORY"/>
    <property type="match status" value="1"/>
</dbReference>
<name>A0A6I2KUB8_9BURK</name>
<gene>
    <name evidence="4" type="ORF">GJ699_01450</name>
</gene>
<comment type="caution">
    <text evidence="4">The sequence shown here is derived from an EMBL/GenBank/DDBJ whole genome shotgun (WGS) entry which is preliminary data.</text>
</comment>
<dbReference type="EMBL" id="WKJK01000001">
    <property type="protein sequence ID" value="MRW88647.1"/>
    <property type="molecule type" value="Genomic_DNA"/>
</dbReference>
<dbReference type="AlphaFoldDB" id="A0A6I2KUB8"/>
<dbReference type="InterPro" id="IPR050595">
    <property type="entry name" value="Bact_response_regulator"/>
</dbReference>
<keyword evidence="5" id="KW-1185">Reference proteome</keyword>
<dbReference type="InterPro" id="IPR001789">
    <property type="entry name" value="Sig_transdc_resp-reg_receiver"/>
</dbReference>
<dbReference type="SUPFAM" id="SSF52172">
    <property type="entry name" value="CheY-like"/>
    <property type="match status" value="1"/>
</dbReference>
<feature type="domain" description="Response regulatory" evidence="3">
    <location>
        <begin position="10"/>
        <end position="124"/>
    </location>
</feature>
<organism evidence="4 5">
    <name type="scientific">Duganella guangzhouensis</name>
    <dbReference type="NCBI Taxonomy" id="2666084"/>
    <lineage>
        <taxon>Bacteria</taxon>
        <taxon>Pseudomonadati</taxon>
        <taxon>Pseudomonadota</taxon>
        <taxon>Betaproteobacteria</taxon>
        <taxon>Burkholderiales</taxon>
        <taxon>Oxalobacteraceae</taxon>
        <taxon>Telluria group</taxon>
        <taxon>Duganella</taxon>
    </lineage>
</organism>
<dbReference type="InterPro" id="IPR011006">
    <property type="entry name" value="CheY-like_superfamily"/>
</dbReference>
<dbReference type="PANTHER" id="PTHR44591">
    <property type="entry name" value="STRESS RESPONSE REGULATOR PROTEIN 1"/>
    <property type="match status" value="1"/>
</dbReference>
<accession>A0A6I2KUB8</accession>
<proteinExistence type="predicted"/>
<reference evidence="4 5" key="1">
    <citation type="submission" date="2019-11" db="EMBL/GenBank/DDBJ databases">
        <title>Novel species isolated from a subtropical stream in China.</title>
        <authorList>
            <person name="Lu H."/>
        </authorList>
    </citation>
    <scope>NUCLEOTIDE SEQUENCE [LARGE SCALE GENOMIC DNA]</scope>
    <source>
        <strain evidence="4 5">FT80W</strain>
    </source>
</reference>
<evidence type="ECO:0000313" key="4">
    <source>
        <dbReference type="EMBL" id="MRW88647.1"/>
    </source>
</evidence>
<dbReference type="GO" id="GO:0000160">
    <property type="term" value="P:phosphorelay signal transduction system"/>
    <property type="evidence" value="ECO:0007669"/>
    <property type="project" value="InterPro"/>
</dbReference>
<dbReference type="RefSeq" id="WP_371867415.1">
    <property type="nucleotide sequence ID" value="NZ_WKJK01000001.1"/>
</dbReference>
<dbReference type="SMART" id="SM00448">
    <property type="entry name" value="REC"/>
    <property type="match status" value="1"/>
</dbReference>
<evidence type="ECO:0000256" key="1">
    <source>
        <dbReference type="ARBA" id="ARBA00022553"/>
    </source>
</evidence>
<dbReference type="Gene3D" id="3.40.50.2300">
    <property type="match status" value="1"/>
</dbReference>
<dbReference type="Pfam" id="PF00072">
    <property type="entry name" value="Response_reg"/>
    <property type="match status" value="1"/>
</dbReference>
<evidence type="ECO:0000313" key="5">
    <source>
        <dbReference type="Proteomes" id="UP000433309"/>
    </source>
</evidence>
<dbReference type="Proteomes" id="UP000433309">
    <property type="component" value="Unassembled WGS sequence"/>
</dbReference>
<feature type="modified residue" description="4-aspartylphosphate" evidence="2">
    <location>
        <position position="59"/>
    </location>
</feature>
<dbReference type="PANTHER" id="PTHR44591:SF25">
    <property type="entry name" value="CHEMOTAXIS TWO-COMPONENT RESPONSE REGULATOR"/>
    <property type="match status" value="1"/>
</dbReference>
<sequence>MSEPDPKFCNIAVVDDDEAVRVGLRSLLRSYGYNAQAYESALALLASGALGDYHCIVTDLQMPGMSGIELLEQLRRTGNPLPLILMTAFPEPALCKRALNSGASCFLSKPFEANELLRCLNQASGSFPTHSEE</sequence>